<keyword evidence="1" id="KW-0472">Membrane</keyword>
<gene>
    <name evidence="2" type="ORF">DERYTH_LOCUS21504</name>
</gene>
<feature type="non-terminal residue" evidence="2">
    <location>
        <position position="47"/>
    </location>
</feature>
<evidence type="ECO:0000313" key="2">
    <source>
        <dbReference type="EMBL" id="CAG8791380.1"/>
    </source>
</evidence>
<proteinExistence type="predicted"/>
<evidence type="ECO:0000313" key="3">
    <source>
        <dbReference type="Proteomes" id="UP000789405"/>
    </source>
</evidence>
<dbReference type="AlphaFoldDB" id="A0A9N9P5C1"/>
<dbReference type="Proteomes" id="UP000789405">
    <property type="component" value="Unassembled WGS sequence"/>
</dbReference>
<sequence>IVVQYCKISISLEYVNNKSLVLMTYLSSILYMGIVKLGLVLSQNKVK</sequence>
<feature type="non-terminal residue" evidence="2">
    <location>
        <position position="1"/>
    </location>
</feature>
<evidence type="ECO:0000256" key="1">
    <source>
        <dbReference type="SAM" id="Phobius"/>
    </source>
</evidence>
<keyword evidence="1" id="KW-1133">Transmembrane helix</keyword>
<reference evidence="2" key="1">
    <citation type="submission" date="2021-06" db="EMBL/GenBank/DDBJ databases">
        <authorList>
            <person name="Kallberg Y."/>
            <person name="Tangrot J."/>
            <person name="Rosling A."/>
        </authorList>
    </citation>
    <scope>NUCLEOTIDE SEQUENCE</scope>
    <source>
        <strain evidence="2">MA453B</strain>
    </source>
</reference>
<feature type="transmembrane region" description="Helical" evidence="1">
    <location>
        <begin position="20"/>
        <end position="41"/>
    </location>
</feature>
<protein>
    <submittedName>
        <fullName evidence="2">14738_t:CDS:1</fullName>
    </submittedName>
</protein>
<name>A0A9N9P5C1_9GLOM</name>
<comment type="caution">
    <text evidence="2">The sequence shown here is derived from an EMBL/GenBank/DDBJ whole genome shotgun (WGS) entry which is preliminary data.</text>
</comment>
<keyword evidence="3" id="KW-1185">Reference proteome</keyword>
<dbReference type="EMBL" id="CAJVPY010027578">
    <property type="protein sequence ID" value="CAG8791380.1"/>
    <property type="molecule type" value="Genomic_DNA"/>
</dbReference>
<organism evidence="2 3">
    <name type="scientific">Dentiscutata erythropus</name>
    <dbReference type="NCBI Taxonomy" id="1348616"/>
    <lineage>
        <taxon>Eukaryota</taxon>
        <taxon>Fungi</taxon>
        <taxon>Fungi incertae sedis</taxon>
        <taxon>Mucoromycota</taxon>
        <taxon>Glomeromycotina</taxon>
        <taxon>Glomeromycetes</taxon>
        <taxon>Diversisporales</taxon>
        <taxon>Gigasporaceae</taxon>
        <taxon>Dentiscutata</taxon>
    </lineage>
</organism>
<accession>A0A9N9P5C1</accession>
<keyword evidence="1" id="KW-0812">Transmembrane</keyword>